<evidence type="ECO:0000313" key="1">
    <source>
        <dbReference type="EMBL" id="KAF7679713.1"/>
    </source>
</evidence>
<proteinExistence type="predicted"/>
<gene>
    <name evidence="1" type="ORF">TCON_2489</name>
</gene>
<organism evidence="1 2">
    <name type="scientific">Astathelohania contejeani</name>
    <dbReference type="NCBI Taxonomy" id="164912"/>
    <lineage>
        <taxon>Eukaryota</taxon>
        <taxon>Fungi</taxon>
        <taxon>Fungi incertae sedis</taxon>
        <taxon>Microsporidia</taxon>
        <taxon>Astathelohaniidae</taxon>
        <taxon>Astathelohania</taxon>
    </lineage>
</organism>
<accession>A0ABQ7HVV0</accession>
<sequence length="276" mass="32445">MELHKFAYMMFLLIYKLKPSHTSSSMLYLNAEMNLKNHDGVDLICKTLKICLRKIGLIISKYYNNAKDPCKQTLPFSEATKNLISCDIEYILSYLQNTSGNMKNEHSDFKFEEVDIITLKRLLLSLNLKIVNLTLILIYENTNIFLNHQFQNINLSFIGEFIIIKDILYKRHNFIFSNINDTAKSYYNLKKLLSNNIDDNTRKRYLLNTHIKLISNVKFWKILYNNVKLRNLVMIQIISIKLMFNDADDARTDITELPIQLLYSFKEISNLISCDI</sequence>
<protein>
    <submittedName>
        <fullName evidence="1">Uncharacterized protein</fullName>
    </submittedName>
</protein>
<evidence type="ECO:0000313" key="2">
    <source>
        <dbReference type="Proteomes" id="UP001516464"/>
    </source>
</evidence>
<dbReference type="Proteomes" id="UP001516464">
    <property type="component" value="Unassembled WGS sequence"/>
</dbReference>
<reference evidence="1 2" key="1">
    <citation type="submission" date="2019-01" db="EMBL/GenBank/DDBJ databases">
        <title>Genomes sequencing and comparative genomics of infectious freshwater microsporidia, Cucumispora dikerogammari and Thelohania contejeani.</title>
        <authorList>
            <person name="Cormier A."/>
            <person name="Giraud I."/>
            <person name="Wattier R."/>
            <person name="Teixeira M."/>
            <person name="Grandjean F."/>
            <person name="Rigaud T."/>
            <person name="Cordaux R."/>
        </authorList>
    </citation>
    <scope>NUCLEOTIDE SEQUENCE [LARGE SCALE GENOMIC DNA]</scope>
    <source>
        <strain evidence="1">T1</strain>
        <tissue evidence="1">Spores</tissue>
    </source>
</reference>
<name>A0ABQ7HVV0_9MICR</name>
<keyword evidence="2" id="KW-1185">Reference proteome</keyword>
<comment type="caution">
    <text evidence="1">The sequence shown here is derived from an EMBL/GenBank/DDBJ whole genome shotgun (WGS) entry which is preliminary data.</text>
</comment>
<dbReference type="EMBL" id="SBIQ01000326">
    <property type="protein sequence ID" value="KAF7679713.1"/>
    <property type="molecule type" value="Genomic_DNA"/>
</dbReference>
<feature type="non-terminal residue" evidence="1">
    <location>
        <position position="276"/>
    </location>
</feature>